<dbReference type="GO" id="GO:0006096">
    <property type="term" value="P:glycolytic process"/>
    <property type="evidence" value="ECO:0007669"/>
    <property type="project" value="UniProtKB-KW"/>
</dbReference>
<protein>
    <recommendedName>
        <fullName evidence="8">ADP-dependent glucokinase</fullName>
    </recommendedName>
</protein>
<evidence type="ECO:0000256" key="5">
    <source>
        <dbReference type="ARBA" id="ARBA00023152"/>
    </source>
</evidence>
<dbReference type="GO" id="GO:0043843">
    <property type="term" value="F:ADP-specific glucokinase activity"/>
    <property type="evidence" value="ECO:0007669"/>
    <property type="project" value="TreeGrafter"/>
</dbReference>
<gene>
    <name evidence="6" type="ORF">SNE40_011617</name>
</gene>
<evidence type="ECO:0008006" key="8">
    <source>
        <dbReference type="Google" id="ProtNLM"/>
    </source>
</evidence>
<dbReference type="GO" id="GO:0006006">
    <property type="term" value="P:glucose metabolic process"/>
    <property type="evidence" value="ECO:0007669"/>
    <property type="project" value="TreeGrafter"/>
</dbReference>
<sequence length="479" mass="53369">MIKSVSCGALVIIIAVFYYRWQSTVTTTANLTLIEKNVIFAWDKHIKFPSSSFQRLSVGVNSNLDIIVDGVKLLKKLGISPGKQKNHDIIDNLEELQETFSYFFDKGSAAERIFSEPSIYKQITNAAKTLPGVEYYIGGNAALMATKASVLFPDVEIQFVGPIGPKLAQMMPKSINIPKNSHISEDELHLIMEYKVGQSWGDSTAPVATRFITSYDESNSKVTMLERYFEDLKDFQPDLALISGLHLLDGETQEFFTKRIDSFISGLRSIPRTVPVHLELASMANKEFVKNILNKVLPEITSLGLNEQELVFSAYAAGGPHGEDYENHNGQPIIHRVADIMSWLLTTYGYSKNNPNSRLTRIHFHSLTYHIAGVHPDVWGNVESATMAGARVAGLQACDVTQLDPNIIDLHIPLKYNLFSGDIERSFNSSHPLHRWKLNGHEFVFSPVLVCKKPLKTVGLGDAISATGLMYSKFTFPVS</sequence>
<evidence type="ECO:0000256" key="4">
    <source>
        <dbReference type="ARBA" id="ARBA00022842"/>
    </source>
</evidence>
<dbReference type="EMBL" id="JAZGQO010000008">
    <property type="protein sequence ID" value="KAK6179202.1"/>
    <property type="molecule type" value="Genomic_DNA"/>
</dbReference>
<dbReference type="Pfam" id="PF04587">
    <property type="entry name" value="ADP_PFK_GK"/>
    <property type="match status" value="1"/>
</dbReference>
<keyword evidence="5" id="KW-0324">Glycolysis</keyword>
<dbReference type="PROSITE" id="PS51255">
    <property type="entry name" value="ADPK"/>
    <property type="match status" value="1"/>
</dbReference>
<dbReference type="SUPFAM" id="SSF53613">
    <property type="entry name" value="Ribokinase-like"/>
    <property type="match status" value="1"/>
</dbReference>
<keyword evidence="1" id="KW-0808">Transferase</keyword>
<reference evidence="6 7" key="1">
    <citation type="submission" date="2024-01" db="EMBL/GenBank/DDBJ databases">
        <title>The genome of the rayed Mediterranean limpet Patella caerulea (Linnaeus, 1758).</title>
        <authorList>
            <person name="Anh-Thu Weber A."/>
            <person name="Halstead-Nussloch G."/>
        </authorList>
    </citation>
    <scope>NUCLEOTIDE SEQUENCE [LARGE SCALE GENOMIC DNA]</scope>
    <source>
        <strain evidence="6">AATW-2023a</strain>
        <tissue evidence="6">Whole specimen</tissue>
    </source>
</reference>
<dbReference type="GO" id="GO:0046872">
    <property type="term" value="F:metal ion binding"/>
    <property type="evidence" value="ECO:0007669"/>
    <property type="project" value="UniProtKB-KW"/>
</dbReference>
<evidence type="ECO:0000256" key="2">
    <source>
        <dbReference type="ARBA" id="ARBA00022723"/>
    </source>
</evidence>
<evidence type="ECO:0000313" key="6">
    <source>
        <dbReference type="EMBL" id="KAK6179202.1"/>
    </source>
</evidence>
<organism evidence="6 7">
    <name type="scientific">Patella caerulea</name>
    <name type="common">Rayed Mediterranean limpet</name>
    <dbReference type="NCBI Taxonomy" id="87958"/>
    <lineage>
        <taxon>Eukaryota</taxon>
        <taxon>Metazoa</taxon>
        <taxon>Spiralia</taxon>
        <taxon>Lophotrochozoa</taxon>
        <taxon>Mollusca</taxon>
        <taxon>Gastropoda</taxon>
        <taxon>Patellogastropoda</taxon>
        <taxon>Patelloidea</taxon>
        <taxon>Patellidae</taxon>
        <taxon>Patella</taxon>
    </lineage>
</organism>
<dbReference type="InterPro" id="IPR029056">
    <property type="entry name" value="Ribokinase-like"/>
</dbReference>
<keyword evidence="3" id="KW-0418">Kinase</keyword>
<evidence type="ECO:0000256" key="3">
    <source>
        <dbReference type="ARBA" id="ARBA00022777"/>
    </source>
</evidence>
<name>A0AAN8PIY9_PATCE</name>
<dbReference type="Proteomes" id="UP001347796">
    <property type="component" value="Unassembled WGS sequence"/>
</dbReference>
<accession>A0AAN8PIY9</accession>
<dbReference type="Gene3D" id="3.40.1190.20">
    <property type="match status" value="1"/>
</dbReference>
<dbReference type="PANTHER" id="PTHR21208">
    <property type="entry name" value="ADP-DEPENDENT GLUCOKINASE"/>
    <property type="match status" value="1"/>
</dbReference>
<keyword evidence="7" id="KW-1185">Reference proteome</keyword>
<evidence type="ECO:0000256" key="1">
    <source>
        <dbReference type="ARBA" id="ARBA00022679"/>
    </source>
</evidence>
<dbReference type="InterPro" id="IPR007666">
    <property type="entry name" value="ADP_PFK/GK"/>
</dbReference>
<evidence type="ECO:0000313" key="7">
    <source>
        <dbReference type="Proteomes" id="UP001347796"/>
    </source>
</evidence>
<dbReference type="GO" id="GO:0005783">
    <property type="term" value="C:endoplasmic reticulum"/>
    <property type="evidence" value="ECO:0007669"/>
    <property type="project" value="TreeGrafter"/>
</dbReference>
<dbReference type="AlphaFoldDB" id="A0AAN8PIY9"/>
<proteinExistence type="predicted"/>
<dbReference type="PANTHER" id="PTHR21208:SF0">
    <property type="entry name" value="ADP-DEPENDENT GLUCOKINASE"/>
    <property type="match status" value="1"/>
</dbReference>
<comment type="caution">
    <text evidence="6">The sequence shown here is derived from an EMBL/GenBank/DDBJ whole genome shotgun (WGS) entry which is preliminary data.</text>
</comment>
<keyword evidence="2" id="KW-0479">Metal-binding</keyword>
<keyword evidence="4" id="KW-0460">Magnesium</keyword>